<dbReference type="PANTHER" id="PTHR44591">
    <property type="entry name" value="STRESS RESPONSE REGULATOR PROTEIN 1"/>
    <property type="match status" value="1"/>
</dbReference>
<feature type="domain" description="Response regulatory" evidence="4">
    <location>
        <begin position="18"/>
        <end position="137"/>
    </location>
</feature>
<dbReference type="GO" id="GO:0000160">
    <property type="term" value="P:phosphorelay signal transduction system"/>
    <property type="evidence" value="ECO:0007669"/>
    <property type="project" value="InterPro"/>
</dbReference>
<gene>
    <name evidence="5" type="ORF">ATL17_2191</name>
</gene>
<feature type="compositionally biased region" description="Basic and acidic residues" evidence="3">
    <location>
        <begin position="154"/>
        <end position="168"/>
    </location>
</feature>
<dbReference type="Gene3D" id="3.40.50.2300">
    <property type="match status" value="1"/>
</dbReference>
<reference evidence="5 6" key="1">
    <citation type="submission" date="2019-03" db="EMBL/GenBank/DDBJ databases">
        <title>Genomic Encyclopedia of Type Strains, Phase III (KMG-III): the genomes of soil and plant-associated and newly described type strains.</title>
        <authorList>
            <person name="Whitman W."/>
        </authorList>
    </citation>
    <scope>NUCLEOTIDE SEQUENCE [LARGE SCALE GENOMIC DNA]</scope>
    <source>
        <strain evidence="5 6">CGMCC 1.7002</strain>
    </source>
</reference>
<feature type="modified residue" description="4-aspartylphosphate" evidence="2">
    <location>
        <position position="68"/>
    </location>
</feature>
<evidence type="ECO:0000313" key="6">
    <source>
        <dbReference type="Proteomes" id="UP000295391"/>
    </source>
</evidence>
<dbReference type="SMART" id="SM00448">
    <property type="entry name" value="REC"/>
    <property type="match status" value="1"/>
</dbReference>
<keyword evidence="6" id="KW-1185">Reference proteome</keyword>
<organism evidence="5 6">
    <name type="scientific">Maritalea mobilis</name>
    <dbReference type="NCBI Taxonomy" id="483324"/>
    <lineage>
        <taxon>Bacteria</taxon>
        <taxon>Pseudomonadati</taxon>
        <taxon>Pseudomonadota</taxon>
        <taxon>Alphaproteobacteria</taxon>
        <taxon>Hyphomicrobiales</taxon>
        <taxon>Devosiaceae</taxon>
        <taxon>Maritalea</taxon>
    </lineage>
</organism>
<dbReference type="InterPro" id="IPR011006">
    <property type="entry name" value="CheY-like_superfamily"/>
</dbReference>
<protein>
    <submittedName>
        <fullName evidence="5">Response regulator receiver domain-containing protein</fullName>
    </submittedName>
</protein>
<dbReference type="PANTHER" id="PTHR44591:SF23">
    <property type="entry name" value="CHEY SUBFAMILY"/>
    <property type="match status" value="1"/>
</dbReference>
<dbReference type="Proteomes" id="UP000295391">
    <property type="component" value="Unassembled WGS sequence"/>
</dbReference>
<proteinExistence type="predicted"/>
<dbReference type="AlphaFoldDB" id="A0A4R6VKV2"/>
<evidence type="ECO:0000313" key="5">
    <source>
        <dbReference type="EMBL" id="TDQ64178.1"/>
    </source>
</evidence>
<dbReference type="CDD" id="cd00156">
    <property type="entry name" value="REC"/>
    <property type="match status" value="1"/>
</dbReference>
<dbReference type="InterPro" id="IPR001789">
    <property type="entry name" value="Sig_transdc_resp-reg_receiver"/>
</dbReference>
<dbReference type="Pfam" id="PF00072">
    <property type="entry name" value="Response_reg"/>
    <property type="match status" value="1"/>
</dbReference>
<name>A0A4R6VKV2_9HYPH</name>
<evidence type="ECO:0000259" key="4">
    <source>
        <dbReference type="PROSITE" id="PS50110"/>
    </source>
</evidence>
<dbReference type="InterPro" id="IPR050595">
    <property type="entry name" value="Bact_response_regulator"/>
</dbReference>
<dbReference type="SUPFAM" id="SSF52172">
    <property type="entry name" value="CheY-like"/>
    <property type="match status" value="1"/>
</dbReference>
<evidence type="ECO:0000256" key="2">
    <source>
        <dbReference type="PROSITE-ProRule" id="PRU00169"/>
    </source>
</evidence>
<dbReference type="RefSeq" id="WP_133572799.1">
    <property type="nucleotide sequence ID" value="NZ_SNYR01000002.1"/>
</dbReference>
<keyword evidence="1 2" id="KW-0597">Phosphoprotein</keyword>
<dbReference type="EMBL" id="SNYR01000002">
    <property type="protein sequence ID" value="TDQ64178.1"/>
    <property type="molecule type" value="Genomic_DNA"/>
</dbReference>
<feature type="compositionally biased region" description="Acidic residues" evidence="3">
    <location>
        <begin position="193"/>
        <end position="202"/>
    </location>
</feature>
<sequence length="202" mass="22873">MSSNLFGHNTKYNFGDMKVLIVDDNQHMHNILRDMLLGMRIKKIRHALSAKEGMQMAESELPDIMIVDLLMKPVSGFEMIKNIRNHKDETIRDLAVLVLTSYSTVVHVRRARDSGANEVLCKPVSVAGLFDRFTYMRDHPRQFVKTKDYVGPDRRRSLRGFDGEDRRSNPSGAEIADDGHGETVQISPNAEMTDIEEAGANE</sequence>
<accession>A0A4R6VKV2</accession>
<evidence type="ECO:0000256" key="3">
    <source>
        <dbReference type="SAM" id="MobiDB-lite"/>
    </source>
</evidence>
<dbReference type="PROSITE" id="PS50110">
    <property type="entry name" value="RESPONSE_REGULATORY"/>
    <property type="match status" value="1"/>
</dbReference>
<dbReference type="OrthoDB" id="9786548at2"/>
<feature type="region of interest" description="Disordered" evidence="3">
    <location>
        <begin position="154"/>
        <end position="202"/>
    </location>
</feature>
<evidence type="ECO:0000256" key="1">
    <source>
        <dbReference type="ARBA" id="ARBA00022553"/>
    </source>
</evidence>
<comment type="caution">
    <text evidence="5">The sequence shown here is derived from an EMBL/GenBank/DDBJ whole genome shotgun (WGS) entry which is preliminary data.</text>
</comment>